<keyword evidence="3" id="KW-1185">Reference proteome</keyword>
<name>A0A934WZ19_9BACT</name>
<protein>
    <recommendedName>
        <fullName evidence="1">DUF5723 domain-containing protein</fullName>
    </recommendedName>
</protein>
<dbReference type="Pfam" id="PF18990">
    <property type="entry name" value="DUF5723"/>
    <property type="match status" value="1"/>
</dbReference>
<accession>A0A934WZ19</accession>
<proteinExistence type="predicted"/>
<feature type="domain" description="DUF5723" evidence="1">
    <location>
        <begin position="42"/>
        <end position="420"/>
    </location>
</feature>
<dbReference type="Proteomes" id="UP000611723">
    <property type="component" value="Unassembled WGS sequence"/>
</dbReference>
<comment type="caution">
    <text evidence="2">The sequence shown here is derived from an EMBL/GenBank/DDBJ whole genome shotgun (WGS) entry which is preliminary data.</text>
</comment>
<organism evidence="2 3">
    <name type="scientific">Marivirga aurantiaca</name>
    <dbReference type="NCBI Taxonomy" id="2802615"/>
    <lineage>
        <taxon>Bacteria</taxon>
        <taxon>Pseudomonadati</taxon>
        <taxon>Bacteroidota</taxon>
        <taxon>Cytophagia</taxon>
        <taxon>Cytophagales</taxon>
        <taxon>Marivirgaceae</taxon>
        <taxon>Marivirga</taxon>
    </lineage>
</organism>
<sequence length="470" mass="51589">MKNRYYFIFVIFIAISTQLKGQSDMIGYGLTKTLPQANSLNPAMLPDYKFSLGLPGLSGLHFNGGNNFTSLKLITSKDAEGNMPVDEIFGGLRRNNRATGSVNLNVFHLGIRGEQSYTAFSINTRAFARASIPKSLLGLPYYGNASSEFEDGIMDFKRFSVKSMAFTEVALSHGREILGDKMTAGIRLKYLMGHAYADMPGMDASIRTYGNNEFRGDSIDFISNGFNIRAGGVAGALANEEDDITVGDALNNSGFAIDLGATYKFSRKINFFASINDLGFIKWKNNTYNAYIPKTSVTFTGLDLIDLINGDDNALDDQIDSLVDDMEIVETRNESFTTSLTSKLYAGASYQLTDRQTASAILYSELYRGTLIPALTAIYNFQYNTFFNFALSGTLMNGRPNIGTGFTLNLIGLQIYLATNDLLSLTNPVNGRMVDVRTGINFTFGNINKGKSRAKKNSKNTIDTIELGID</sequence>
<dbReference type="AlphaFoldDB" id="A0A934WZ19"/>
<reference evidence="2" key="1">
    <citation type="submission" date="2021-01" db="EMBL/GenBank/DDBJ databases">
        <title>Marivirga aurantiaca sp. nov., isolated from intertidal surface sediments.</title>
        <authorList>
            <person name="Zhang M."/>
        </authorList>
    </citation>
    <scope>NUCLEOTIDE SEQUENCE</scope>
    <source>
        <strain evidence="2">S37H4</strain>
    </source>
</reference>
<evidence type="ECO:0000313" key="3">
    <source>
        <dbReference type="Proteomes" id="UP000611723"/>
    </source>
</evidence>
<gene>
    <name evidence="2" type="ORF">JKA74_12290</name>
</gene>
<dbReference type="EMBL" id="JAEQBW010000005">
    <property type="protein sequence ID" value="MBK6265814.1"/>
    <property type="molecule type" value="Genomic_DNA"/>
</dbReference>
<evidence type="ECO:0000313" key="2">
    <source>
        <dbReference type="EMBL" id="MBK6265814.1"/>
    </source>
</evidence>
<dbReference type="RefSeq" id="WP_201431492.1">
    <property type="nucleotide sequence ID" value="NZ_JAEQBW010000005.1"/>
</dbReference>
<evidence type="ECO:0000259" key="1">
    <source>
        <dbReference type="Pfam" id="PF18990"/>
    </source>
</evidence>
<dbReference type="InterPro" id="IPR043781">
    <property type="entry name" value="DUF5723"/>
</dbReference>